<accession>A0ABP7FVF7</accession>
<dbReference type="Proteomes" id="UP001499884">
    <property type="component" value="Unassembled WGS sequence"/>
</dbReference>
<dbReference type="Pfam" id="PF13454">
    <property type="entry name" value="NAD_binding_9"/>
    <property type="match status" value="1"/>
</dbReference>
<feature type="region of interest" description="Disordered" evidence="1">
    <location>
        <begin position="632"/>
        <end position="654"/>
    </location>
</feature>
<feature type="domain" description="FAD-dependent urate hydroxylase HpyO/Asp monooxygenase CreE-like FAD/NAD(P)-binding" evidence="2">
    <location>
        <begin position="18"/>
        <end position="199"/>
    </location>
</feature>
<name>A0ABP7FVF7_9ACTN</name>
<dbReference type="InterPro" id="IPR038732">
    <property type="entry name" value="HpyO/CreE_NAD-binding"/>
</dbReference>
<evidence type="ECO:0000256" key="1">
    <source>
        <dbReference type="SAM" id="MobiDB-lite"/>
    </source>
</evidence>
<organism evidence="3 4">
    <name type="scientific">Streptomyces tremellae</name>
    <dbReference type="NCBI Taxonomy" id="1124239"/>
    <lineage>
        <taxon>Bacteria</taxon>
        <taxon>Bacillati</taxon>
        <taxon>Actinomycetota</taxon>
        <taxon>Actinomycetes</taxon>
        <taxon>Kitasatosporales</taxon>
        <taxon>Streptomycetaceae</taxon>
        <taxon>Streptomyces</taxon>
    </lineage>
</organism>
<keyword evidence="4" id="KW-1185">Reference proteome</keyword>
<sequence length="654" mass="70971">MTETLEPTAAQTTDLAIAIVGGGPRCLGVLDRLCANVAELPPGEGKVVVHLFDPYPIGGGRVWRRDQPSLLWMNVPASGVTVFADETCRLAGRLRPGPTLAEWMAEHRDALLADPGLAEEVAAATGDTFVSRALQSEYLKWAYEHIVATAPERIVVVPHQDLVVDIVDLPRPDPGPAQLVRTASGRTAAVDRVVLAQGHLDDELDSRERSFGEFADAHGLVYMPPAYTADCDVDRVPEGENIIVSGLGLAFIDWMVLLGESRGGVFTSGPDGRLRYHPSGREPIIHAGSRRGVPYHPKLTSPLRAERPPLPCFFDVSTVLQRYPDPRSVDFVTDLWPLACKEVLYAHCHELFHGHPDLVTMEWAEFFERLAPLDYGSGELAELLEQAIPAPQDRFDMATLATPLAGSGATGLQETHQQVTDFVVRLLARIDDPRCSVDSAVALAFFSLYDVCGQMVRARQLSPSTIVRDIDGWVHGLFSHVTSGPPPERLAQLAAMADAGVVVFLGSGLRVTADQRTGLFRATSDTSGRDIATRCLIDARLPPADITRTVDPLLRSLTERHEVSDSISGVSSGRILVDHRGRLIGAEGRAHPGRWAAGPWVIGAGWAHAFPRPRQNAGFFRQNDALARDLLGLPAPGSPSTASQQQHTVTRRLP</sequence>
<gene>
    <name evidence="3" type="ORF">GCM10023082_50860</name>
</gene>
<comment type="caution">
    <text evidence="3">The sequence shown here is derived from an EMBL/GenBank/DDBJ whole genome shotgun (WGS) entry which is preliminary data.</text>
</comment>
<dbReference type="EMBL" id="BAABEP010000046">
    <property type="protein sequence ID" value="GAA3748446.1"/>
    <property type="molecule type" value="Genomic_DNA"/>
</dbReference>
<reference evidence="4" key="1">
    <citation type="journal article" date="2019" name="Int. J. Syst. Evol. Microbiol.">
        <title>The Global Catalogue of Microorganisms (GCM) 10K type strain sequencing project: providing services to taxonomists for standard genome sequencing and annotation.</title>
        <authorList>
            <consortium name="The Broad Institute Genomics Platform"/>
            <consortium name="The Broad Institute Genome Sequencing Center for Infectious Disease"/>
            <person name="Wu L."/>
            <person name="Ma J."/>
        </authorList>
    </citation>
    <scope>NUCLEOTIDE SEQUENCE [LARGE SCALE GENOMIC DNA]</scope>
    <source>
        <strain evidence="4">JCM 30846</strain>
    </source>
</reference>
<proteinExistence type="predicted"/>
<feature type="compositionally biased region" description="Polar residues" evidence="1">
    <location>
        <begin position="638"/>
        <end position="648"/>
    </location>
</feature>
<dbReference type="PANTHER" id="PTHR40254">
    <property type="entry name" value="BLR0577 PROTEIN"/>
    <property type="match status" value="1"/>
</dbReference>
<dbReference type="PANTHER" id="PTHR40254:SF1">
    <property type="entry name" value="BLR0577 PROTEIN"/>
    <property type="match status" value="1"/>
</dbReference>
<evidence type="ECO:0000313" key="4">
    <source>
        <dbReference type="Proteomes" id="UP001499884"/>
    </source>
</evidence>
<dbReference type="RefSeq" id="WP_345651966.1">
    <property type="nucleotide sequence ID" value="NZ_BAABEP010000046.1"/>
</dbReference>
<evidence type="ECO:0000313" key="3">
    <source>
        <dbReference type="EMBL" id="GAA3748446.1"/>
    </source>
</evidence>
<evidence type="ECO:0000259" key="2">
    <source>
        <dbReference type="Pfam" id="PF13454"/>
    </source>
</evidence>
<protein>
    <submittedName>
        <fullName evidence="3">FAD/NAD(P)-binding protein</fullName>
    </submittedName>
</protein>
<dbReference type="InterPro" id="IPR052189">
    <property type="entry name" value="L-asp_N-monooxygenase_NS-form"/>
</dbReference>